<dbReference type="PANTHER" id="PTHR37813:SF1">
    <property type="entry name" value="FELS-2 PROPHAGE PROTEIN"/>
    <property type="match status" value="1"/>
</dbReference>
<keyword evidence="3" id="KW-1133">Transmembrane helix</keyword>
<keyword evidence="3" id="KW-0472">Membrane</keyword>
<gene>
    <name evidence="4" type="ORF">JHD44_08560</name>
</gene>
<feature type="compositionally biased region" description="Basic and acidic residues" evidence="2">
    <location>
        <begin position="626"/>
        <end position="640"/>
    </location>
</feature>
<feature type="region of interest" description="Disordered" evidence="2">
    <location>
        <begin position="620"/>
        <end position="648"/>
    </location>
</feature>
<dbReference type="SUPFAM" id="SSF57997">
    <property type="entry name" value="Tropomyosin"/>
    <property type="match status" value="1"/>
</dbReference>
<reference evidence="4 5" key="1">
    <citation type="submission" date="2020-12" db="EMBL/GenBank/DDBJ databases">
        <title>Comparative genome analysis of fungal antagonists Marinomonas ostreistagni 398 and M. spartinae 468.</title>
        <authorList>
            <person name="Fields J.L."/>
            <person name="Mavrodi O.V."/>
            <person name="Biber P.D."/>
            <person name="Indest K.J."/>
            <person name="Mavrodi D.V."/>
        </authorList>
    </citation>
    <scope>NUCLEOTIDE SEQUENCE [LARGE SCALE GENOMIC DNA]</scope>
    <source>
        <strain evidence="4 5">USM7</strain>
    </source>
</reference>
<dbReference type="Proteomes" id="UP000598488">
    <property type="component" value="Unassembled WGS sequence"/>
</dbReference>
<name>A0ABS0ZCQ9_9GAMM</name>
<evidence type="ECO:0000256" key="1">
    <source>
        <dbReference type="SAM" id="Coils"/>
    </source>
</evidence>
<feature type="transmembrane region" description="Helical" evidence="3">
    <location>
        <begin position="500"/>
        <end position="523"/>
    </location>
</feature>
<dbReference type="Gene3D" id="1.10.287.1490">
    <property type="match status" value="1"/>
</dbReference>
<feature type="coiled-coil region" evidence="1">
    <location>
        <begin position="113"/>
        <end position="179"/>
    </location>
</feature>
<comment type="caution">
    <text evidence="4">The sequence shown here is derived from an EMBL/GenBank/DDBJ whole genome shotgun (WGS) entry which is preliminary data.</text>
</comment>
<keyword evidence="5" id="KW-1185">Reference proteome</keyword>
<dbReference type="PANTHER" id="PTHR37813">
    <property type="entry name" value="FELS-2 PROPHAGE PROTEIN"/>
    <property type="match status" value="1"/>
</dbReference>
<keyword evidence="1" id="KW-0175">Coiled coil</keyword>
<evidence type="ECO:0000256" key="3">
    <source>
        <dbReference type="SAM" id="Phobius"/>
    </source>
</evidence>
<evidence type="ECO:0008006" key="6">
    <source>
        <dbReference type="Google" id="ProtNLM"/>
    </source>
</evidence>
<protein>
    <recommendedName>
        <fullName evidence="6">Phage tail tape measure protein</fullName>
    </recommendedName>
</protein>
<evidence type="ECO:0000313" key="5">
    <source>
        <dbReference type="Proteomes" id="UP000598488"/>
    </source>
</evidence>
<feature type="transmembrane region" description="Helical" evidence="3">
    <location>
        <begin position="535"/>
        <end position="553"/>
    </location>
</feature>
<evidence type="ECO:0000313" key="4">
    <source>
        <dbReference type="EMBL" id="MBJ7550731.1"/>
    </source>
</evidence>
<organism evidence="4 5">
    <name type="scientific">Marinomonas ostreistagni</name>
    <dbReference type="NCBI Taxonomy" id="359209"/>
    <lineage>
        <taxon>Bacteria</taxon>
        <taxon>Pseudomonadati</taxon>
        <taxon>Pseudomonadota</taxon>
        <taxon>Gammaproteobacteria</taxon>
        <taxon>Oceanospirillales</taxon>
        <taxon>Oceanospirillaceae</taxon>
        <taxon>Marinomonas</taxon>
    </lineage>
</organism>
<dbReference type="EMBL" id="JAEMUH010000007">
    <property type="protein sequence ID" value="MBJ7550731.1"/>
    <property type="molecule type" value="Genomic_DNA"/>
</dbReference>
<feature type="coiled-coil region" evidence="1">
    <location>
        <begin position="57"/>
        <end position="84"/>
    </location>
</feature>
<proteinExistence type="predicted"/>
<keyword evidence="3" id="KW-0812">Transmembrane</keyword>
<sequence length="717" mass="77094">MAINQRLNTVIEIGGAVSRTLFGATNKARGQLKGIGGAMDTIKRKQDQIERFDIKGLRETRKKLRGVEHNIAGLSDEIEKSKAKSHQAGLAYRRASERVNDMAREMKGAEDPTGALAHELDQAKREATRLEREFKAAKKETSGLQTQMLGAQSEANKLSRQFNEQREAAKSAKNALKEMGVDTRNLADETARLQRRQALLEKTQKSLGRVGDTFGNMTHQVGSFARTASVGLGIVGGGLFAVANSTSELGDQAAKTADKLGLQISALQELRYAAERSGVSSNTLDMAMQRMVRRLAEAKNGSGEAKGALEELGLSAQALTSMTPDEAMNEIADALKGVKSQSDRVRLAFKFFDSEGVSMVNMLKDGSAGLQQLRKDARDTGYVLSEQAARDAEAFQDSLLNAKLGMAGFKNTIGSAIMPVITDMMGEMSAWMRENRGQVVEFSQRLASGLRDAVPVIGQVVQGLTTTAKTIGSVTATIANMVGGYENLGMIVGTVFAGKAIMSVVSFAGSMGSMLLTVGKLVFTFGRFAMLLNPIGLVVGAVVGIGAALYTAYNKVEWFRDAVDGAFRYIGDTAKSIWDGVVAFFDSIPARVGAAVDKIKAKFQGIVSLGKSVGNFFGFGEDEEEPKQKSGGDWFGKNDESPAPAAPRVANARRIAQSVNNTHNTASTKTENRYEVSNQIVVNQQPGQNARELATEIERILRQKMRGSLSDQPSGAF</sequence>
<accession>A0ABS0ZCQ9</accession>
<dbReference type="RefSeq" id="WP_199462345.1">
    <property type="nucleotide sequence ID" value="NZ_JAEMUH010000007.1"/>
</dbReference>
<evidence type="ECO:0000256" key="2">
    <source>
        <dbReference type="SAM" id="MobiDB-lite"/>
    </source>
</evidence>